<evidence type="ECO:0000256" key="2">
    <source>
        <dbReference type="ARBA" id="ARBA00022737"/>
    </source>
</evidence>
<dbReference type="Pfam" id="PF17963">
    <property type="entry name" value="Big_9"/>
    <property type="match status" value="2"/>
</dbReference>
<comment type="caution">
    <text evidence="3">The sequence shown here is derived from an EMBL/GenBank/DDBJ whole genome shotgun (WGS) entry which is preliminary data.</text>
</comment>
<evidence type="ECO:0000313" key="3">
    <source>
        <dbReference type="EMBL" id="OQX06973.1"/>
    </source>
</evidence>
<evidence type="ECO:0000313" key="4">
    <source>
        <dbReference type="Proteomes" id="UP000192491"/>
    </source>
</evidence>
<dbReference type="SMART" id="SM00369">
    <property type="entry name" value="LRR_TYP"/>
    <property type="match status" value="11"/>
</dbReference>
<gene>
    <name evidence="3" type="ORF">BWK73_29255</name>
</gene>
<dbReference type="SMART" id="SM00365">
    <property type="entry name" value="LRR_SD22"/>
    <property type="match status" value="7"/>
</dbReference>
<dbReference type="InterPro" id="IPR003591">
    <property type="entry name" value="Leu-rich_rpt_typical-subtyp"/>
</dbReference>
<dbReference type="Gene3D" id="3.80.10.10">
    <property type="entry name" value="Ribonuclease Inhibitor"/>
    <property type="match status" value="2"/>
</dbReference>
<dbReference type="Proteomes" id="UP000192491">
    <property type="component" value="Unassembled WGS sequence"/>
</dbReference>
<dbReference type="EMBL" id="MTEJ01000224">
    <property type="protein sequence ID" value="OQX06973.1"/>
    <property type="molecule type" value="Genomic_DNA"/>
</dbReference>
<accession>A0A1Y1QJ68</accession>
<dbReference type="PANTHER" id="PTHR46652:SF3">
    <property type="entry name" value="LEUCINE-RICH REPEAT-CONTAINING PROTEIN 9"/>
    <property type="match status" value="1"/>
</dbReference>
<protein>
    <submittedName>
        <fullName evidence="3">Uncharacterized protein</fullName>
    </submittedName>
</protein>
<dbReference type="AlphaFoldDB" id="A0A1Y1QJ68"/>
<dbReference type="InterPro" id="IPR050836">
    <property type="entry name" value="SDS22/Internalin_LRR"/>
</dbReference>
<dbReference type="Pfam" id="PF13855">
    <property type="entry name" value="LRR_8"/>
    <property type="match status" value="1"/>
</dbReference>
<evidence type="ECO:0000256" key="1">
    <source>
        <dbReference type="ARBA" id="ARBA00022614"/>
    </source>
</evidence>
<name>A0A1Y1QJ68_9GAMM</name>
<keyword evidence="2" id="KW-0677">Repeat</keyword>
<organism evidence="3 4">
    <name type="scientific">Thiothrix lacustris</name>
    <dbReference type="NCBI Taxonomy" id="525917"/>
    <lineage>
        <taxon>Bacteria</taxon>
        <taxon>Pseudomonadati</taxon>
        <taxon>Pseudomonadota</taxon>
        <taxon>Gammaproteobacteria</taxon>
        <taxon>Thiotrichales</taxon>
        <taxon>Thiotrichaceae</taxon>
        <taxon>Thiothrix</taxon>
    </lineage>
</organism>
<dbReference type="SUPFAM" id="SSF52058">
    <property type="entry name" value="L domain-like"/>
    <property type="match status" value="2"/>
</dbReference>
<dbReference type="Pfam" id="PF13516">
    <property type="entry name" value="LRR_6"/>
    <property type="match status" value="1"/>
</dbReference>
<dbReference type="InterPro" id="IPR001611">
    <property type="entry name" value="Leu-rich_rpt"/>
</dbReference>
<proteinExistence type="predicted"/>
<sequence>MAKSETIILNSFGVNTIRLSGFDVDGDYLTYALASTPQVQGTLSAITNSNQVIYTPKAGVTRDAFNFTVKDDKLTSTAATITIIVRDTITDPFLLQCFGSVVPSVTIDTLSCDGVDLSTADLSQLSQLPSLQTLDLSHTNLTNITGLAGVTSLTTLYLDDNKIADINALRTLTNLTQLGLAYNNLQSSTSNTSALANLTKLQKLVLDGNNLTSVTDIDDLPVLQELYLRGNALTNVSTLSRLAKLQVLELGFNTITTIPSLTSMTGLWRLGLEYNALVDLAPLSGKTSLKSLDLEYNAITSTASNIASLNSLTGLNTLLRLEGNRLLDVDALKYIGGTKTLPLTLEDNCLPAIITLPSRIKVVGKSWQFSPSRCGSTAPVALSKDVEIFQNTPTTINLDVMDANGNALDPSNPNITYQVASTSQVVGGVVTVAAKGQIRFTPNTANGGYLGSAGTFTFSATYNGQTSRVASVNLRVIHPLLSTCFGNGSSIPTEEALLTSTQFACAKHSLTDIAILKHYFPKIQALDLSDNQITDISSLTAQNFPDLRDLYLSGNPLDASDLSALGVNLPSLNTLFIDNAQLDNNSLMDLFGTADAPKLRFVNYLVLRNNAITDLQPLLHLSNMAILNLDGNLLTDVAALSPPDPASALPMPNLSQLSLDQNKLKAITLPRLTKLYFLQPSHNCIAVMPTVPASVADFATNWNTYWKGNQRALDNTGECPVYQP</sequence>
<dbReference type="Pfam" id="PF12799">
    <property type="entry name" value="LRR_4"/>
    <property type="match status" value="2"/>
</dbReference>
<dbReference type="PANTHER" id="PTHR46652">
    <property type="entry name" value="LEUCINE-RICH REPEAT AND IQ DOMAIN-CONTAINING PROTEIN 1-RELATED"/>
    <property type="match status" value="1"/>
</dbReference>
<dbReference type="InterPro" id="IPR025875">
    <property type="entry name" value="Leu-rich_rpt_4"/>
</dbReference>
<dbReference type="PROSITE" id="PS51450">
    <property type="entry name" value="LRR"/>
    <property type="match status" value="6"/>
</dbReference>
<dbReference type="InterPro" id="IPR032675">
    <property type="entry name" value="LRR_dom_sf"/>
</dbReference>
<keyword evidence="1" id="KW-0433">Leucine-rich repeat</keyword>
<reference evidence="3 4" key="1">
    <citation type="submission" date="2017-01" db="EMBL/GenBank/DDBJ databases">
        <title>Novel large sulfur bacteria in the metagenomes of groundwater-fed chemosynthetic microbial mats in the Lake Huron basin.</title>
        <authorList>
            <person name="Sharrar A.M."/>
            <person name="Flood B.E."/>
            <person name="Bailey J.V."/>
            <person name="Jones D.S."/>
            <person name="Biddanda B."/>
            <person name="Ruberg S.A."/>
            <person name="Marcus D.N."/>
            <person name="Dick G.J."/>
        </authorList>
    </citation>
    <scope>NUCLEOTIDE SEQUENCE [LARGE SCALE GENOMIC DNA]</scope>
    <source>
        <strain evidence="3">A8</strain>
    </source>
</reference>